<organism evidence="13 14">
    <name type="scientific">Jiella pacifica</name>
    <dbReference type="NCBI Taxonomy" id="2696469"/>
    <lineage>
        <taxon>Bacteria</taxon>
        <taxon>Pseudomonadati</taxon>
        <taxon>Pseudomonadota</taxon>
        <taxon>Alphaproteobacteria</taxon>
        <taxon>Hyphomicrobiales</taxon>
        <taxon>Aurantimonadaceae</taxon>
        <taxon>Jiella</taxon>
    </lineage>
</organism>
<evidence type="ECO:0000256" key="5">
    <source>
        <dbReference type="ARBA" id="ARBA00022519"/>
    </source>
</evidence>
<dbReference type="Gene3D" id="3.30.1150.10">
    <property type="match status" value="1"/>
</dbReference>
<feature type="compositionally biased region" description="Basic residues" evidence="10">
    <location>
        <begin position="151"/>
        <end position="172"/>
    </location>
</feature>
<protein>
    <submittedName>
        <fullName evidence="13">TonB family protein</fullName>
    </submittedName>
</protein>
<evidence type="ECO:0000256" key="8">
    <source>
        <dbReference type="ARBA" id="ARBA00022989"/>
    </source>
</evidence>
<keyword evidence="7" id="KW-0653">Protein transport</keyword>
<feature type="compositionally biased region" description="Acidic residues" evidence="10">
    <location>
        <begin position="90"/>
        <end position="102"/>
    </location>
</feature>
<keyword evidence="3" id="KW-0813">Transport</keyword>
<dbReference type="Pfam" id="PF03544">
    <property type="entry name" value="TonB_C"/>
    <property type="match status" value="1"/>
</dbReference>
<dbReference type="PROSITE" id="PS52015">
    <property type="entry name" value="TONB_CTD"/>
    <property type="match status" value="1"/>
</dbReference>
<dbReference type="InterPro" id="IPR051045">
    <property type="entry name" value="TonB-dependent_transducer"/>
</dbReference>
<dbReference type="Proteomes" id="UP000469011">
    <property type="component" value="Unassembled WGS sequence"/>
</dbReference>
<evidence type="ECO:0000256" key="10">
    <source>
        <dbReference type="SAM" id="MobiDB-lite"/>
    </source>
</evidence>
<reference evidence="13 14" key="1">
    <citation type="submission" date="2020-01" db="EMBL/GenBank/DDBJ databases">
        <title>Jiella pacifica sp. nov.</title>
        <authorList>
            <person name="Xue Z."/>
            <person name="Zhu S."/>
            <person name="Chen J."/>
            <person name="Yang J."/>
        </authorList>
    </citation>
    <scope>NUCLEOTIDE SEQUENCE [LARGE SCALE GENOMIC DNA]</scope>
    <source>
        <strain evidence="13 14">40Bstr34</strain>
    </source>
</reference>
<evidence type="ECO:0000256" key="2">
    <source>
        <dbReference type="ARBA" id="ARBA00006555"/>
    </source>
</evidence>
<dbReference type="EMBL" id="JAAAMG010000033">
    <property type="protein sequence ID" value="NDW07587.1"/>
    <property type="molecule type" value="Genomic_DNA"/>
</dbReference>
<sequence>MIIAGGATEQRHPLGEVVLWAGAAIVVLALHLAAVAWLMRAPPPIPAETSPPPAIMIDLAEMPEAVQTEETEISPDRETAEASASAETMETPDEAPPEEVADVEPVPVPPEPTERASVAGAPVPDDPTEQVALPLDHAEVPIPTFRPAPPKPKKQAVKKREPRKPPVKRRQPRNAAAKQATEAQARAAPSRRNAARQNASGLLSSVTPARWQSRLMAHLERRKRYPAGARSRRQEGTAYVRFRIDDAGNVLSVSLARSSGFPILDDAVLSLVRRASPVPAPPPGVDRTITAPVRFSVR</sequence>
<evidence type="ECO:0000256" key="3">
    <source>
        <dbReference type="ARBA" id="ARBA00022448"/>
    </source>
</evidence>
<dbReference type="InterPro" id="IPR006260">
    <property type="entry name" value="TonB/TolA_C"/>
</dbReference>
<evidence type="ECO:0000256" key="9">
    <source>
        <dbReference type="ARBA" id="ARBA00023136"/>
    </source>
</evidence>
<proteinExistence type="inferred from homology"/>
<gene>
    <name evidence="13" type="ORF">GTK09_24545</name>
</gene>
<evidence type="ECO:0000256" key="4">
    <source>
        <dbReference type="ARBA" id="ARBA00022475"/>
    </source>
</evidence>
<dbReference type="SUPFAM" id="SSF74653">
    <property type="entry name" value="TolA/TonB C-terminal domain"/>
    <property type="match status" value="1"/>
</dbReference>
<feature type="domain" description="TonB C-terminal" evidence="12">
    <location>
        <begin position="210"/>
        <end position="298"/>
    </location>
</feature>
<evidence type="ECO:0000256" key="1">
    <source>
        <dbReference type="ARBA" id="ARBA00004383"/>
    </source>
</evidence>
<keyword evidence="9 11" id="KW-0472">Membrane</keyword>
<accession>A0A6N9T831</accession>
<dbReference type="GO" id="GO:0015031">
    <property type="term" value="P:protein transport"/>
    <property type="evidence" value="ECO:0007669"/>
    <property type="project" value="UniProtKB-KW"/>
</dbReference>
<dbReference type="GO" id="GO:0031992">
    <property type="term" value="F:energy transducer activity"/>
    <property type="evidence" value="ECO:0007669"/>
    <property type="project" value="TreeGrafter"/>
</dbReference>
<dbReference type="GO" id="GO:0055085">
    <property type="term" value="P:transmembrane transport"/>
    <property type="evidence" value="ECO:0007669"/>
    <property type="project" value="InterPro"/>
</dbReference>
<keyword evidence="4" id="KW-1003">Cell membrane</keyword>
<evidence type="ECO:0000256" key="11">
    <source>
        <dbReference type="SAM" id="Phobius"/>
    </source>
</evidence>
<name>A0A6N9T831_9HYPH</name>
<feature type="transmembrane region" description="Helical" evidence="11">
    <location>
        <begin position="17"/>
        <end position="39"/>
    </location>
</feature>
<dbReference type="NCBIfam" id="TIGR01352">
    <property type="entry name" value="tonB_Cterm"/>
    <property type="match status" value="1"/>
</dbReference>
<feature type="compositionally biased region" description="Low complexity" evidence="10">
    <location>
        <begin position="173"/>
        <end position="200"/>
    </location>
</feature>
<evidence type="ECO:0000259" key="12">
    <source>
        <dbReference type="PROSITE" id="PS52015"/>
    </source>
</evidence>
<dbReference type="GO" id="GO:0098797">
    <property type="term" value="C:plasma membrane protein complex"/>
    <property type="evidence" value="ECO:0007669"/>
    <property type="project" value="TreeGrafter"/>
</dbReference>
<comment type="similarity">
    <text evidence="2">Belongs to the TonB family.</text>
</comment>
<keyword evidence="5" id="KW-0997">Cell inner membrane</keyword>
<comment type="caution">
    <text evidence="13">The sequence shown here is derived from an EMBL/GenBank/DDBJ whole genome shotgun (WGS) entry which is preliminary data.</text>
</comment>
<keyword evidence="8 11" id="KW-1133">Transmembrane helix</keyword>
<dbReference type="PANTHER" id="PTHR33446:SF2">
    <property type="entry name" value="PROTEIN TONB"/>
    <property type="match status" value="1"/>
</dbReference>
<dbReference type="PANTHER" id="PTHR33446">
    <property type="entry name" value="PROTEIN TONB-RELATED"/>
    <property type="match status" value="1"/>
</dbReference>
<feature type="region of interest" description="Disordered" evidence="10">
    <location>
        <begin position="65"/>
        <end position="205"/>
    </location>
</feature>
<dbReference type="InterPro" id="IPR037682">
    <property type="entry name" value="TonB_C"/>
</dbReference>
<keyword evidence="14" id="KW-1185">Reference proteome</keyword>
<dbReference type="AlphaFoldDB" id="A0A6N9T831"/>
<dbReference type="RefSeq" id="WP_163466045.1">
    <property type="nucleotide sequence ID" value="NZ_JAAAMG010000033.1"/>
</dbReference>
<evidence type="ECO:0000313" key="13">
    <source>
        <dbReference type="EMBL" id="NDW07587.1"/>
    </source>
</evidence>
<evidence type="ECO:0000256" key="7">
    <source>
        <dbReference type="ARBA" id="ARBA00022927"/>
    </source>
</evidence>
<comment type="subcellular location">
    <subcellularLocation>
        <location evidence="1">Cell inner membrane</location>
        <topology evidence="1">Single-pass membrane protein</topology>
        <orientation evidence="1">Periplasmic side</orientation>
    </subcellularLocation>
</comment>
<keyword evidence="6 11" id="KW-0812">Transmembrane</keyword>
<evidence type="ECO:0000256" key="6">
    <source>
        <dbReference type="ARBA" id="ARBA00022692"/>
    </source>
</evidence>
<evidence type="ECO:0000313" key="14">
    <source>
        <dbReference type="Proteomes" id="UP000469011"/>
    </source>
</evidence>